<name>A0A915YM36_9BACT</name>
<dbReference type="GO" id="GO:1990281">
    <property type="term" value="C:efflux pump complex"/>
    <property type="evidence" value="ECO:0007669"/>
    <property type="project" value="TreeGrafter"/>
</dbReference>
<sequence>MELSIRLRHFLILLLFPSFALAQEDSLTSEQQWDNILVFVYELPPLEELLQIATNRSSLVKSRDALIAVKENELKKIKNDWLDILSFRGNVGYGNSFIDVNQNNLNGGIASNINTVLFNVGVAVNLSPAYWVERKYEMKILKSYVAYERAMKDEAKLIVVQKITDAYVSLEYYRDIYTRASAGYESNRTTIQLARKQFLEGEINIATYNDIKLKDIKLKLEIEGYKQNLKKAYYTLQHLLGVGTPQ</sequence>
<dbReference type="GO" id="GO:0015562">
    <property type="term" value="F:efflux transmembrane transporter activity"/>
    <property type="evidence" value="ECO:0007669"/>
    <property type="project" value="InterPro"/>
</dbReference>
<dbReference type="GO" id="GO:0009279">
    <property type="term" value="C:cell outer membrane"/>
    <property type="evidence" value="ECO:0007669"/>
    <property type="project" value="UniProtKB-SubCell"/>
</dbReference>
<accession>A0A915YM36</accession>
<evidence type="ECO:0000256" key="3">
    <source>
        <dbReference type="ARBA" id="ARBA00022692"/>
    </source>
</evidence>
<keyword evidence="6" id="KW-0732">Signal</keyword>
<keyword evidence="4" id="KW-0472">Membrane</keyword>
<proteinExistence type="predicted"/>
<evidence type="ECO:0000256" key="5">
    <source>
        <dbReference type="ARBA" id="ARBA00023237"/>
    </source>
</evidence>
<keyword evidence="3" id="KW-0812">Transmembrane</keyword>
<keyword evidence="8" id="KW-1185">Reference proteome</keyword>
<keyword evidence="2" id="KW-1134">Transmembrane beta strand</keyword>
<comment type="subcellular location">
    <subcellularLocation>
        <location evidence="1">Cell outer membrane</location>
    </subcellularLocation>
</comment>
<feature type="signal peptide" evidence="6">
    <location>
        <begin position="1"/>
        <end position="22"/>
    </location>
</feature>
<evidence type="ECO:0000256" key="4">
    <source>
        <dbReference type="ARBA" id="ARBA00023136"/>
    </source>
</evidence>
<dbReference type="RefSeq" id="WP_264790687.1">
    <property type="nucleotide sequence ID" value="NZ_AP026867.1"/>
</dbReference>
<evidence type="ECO:0000256" key="6">
    <source>
        <dbReference type="SAM" id="SignalP"/>
    </source>
</evidence>
<keyword evidence="5" id="KW-0998">Cell outer membrane</keyword>
<dbReference type="Proteomes" id="UP001060919">
    <property type="component" value="Chromosome"/>
</dbReference>
<evidence type="ECO:0000256" key="2">
    <source>
        <dbReference type="ARBA" id="ARBA00022452"/>
    </source>
</evidence>
<dbReference type="KEGG" id="aup:AsAng_0063280"/>
<dbReference type="InterPro" id="IPR051906">
    <property type="entry name" value="TolC-like"/>
</dbReference>
<evidence type="ECO:0000313" key="8">
    <source>
        <dbReference type="Proteomes" id="UP001060919"/>
    </source>
</evidence>
<gene>
    <name evidence="7" type="ORF">AsAng_0063280</name>
</gene>
<organism evidence="7 8">
    <name type="scientific">Aureispira anguillae</name>
    <dbReference type="NCBI Taxonomy" id="2864201"/>
    <lineage>
        <taxon>Bacteria</taxon>
        <taxon>Pseudomonadati</taxon>
        <taxon>Bacteroidota</taxon>
        <taxon>Saprospiria</taxon>
        <taxon>Saprospirales</taxon>
        <taxon>Saprospiraceae</taxon>
        <taxon>Aureispira</taxon>
    </lineage>
</organism>
<dbReference type="GO" id="GO:0015288">
    <property type="term" value="F:porin activity"/>
    <property type="evidence" value="ECO:0007669"/>
    <property type="project" value="TreeGrafter"/>
</dbReference>
<dbReference type="Gene3D" id="1.20.1600.10">
    <property type="entry name" value="Outer membrane efflux proteins (OEP)"/>
    <property type="match status" value="1"/>
</dbReference>
<dbReference type="PANTHER" id="PTHR30026:SF20">
    <property type="entry name" value="OUTER MEMBRANE PROTEIN TOLC"/>
    <property type="match status" value="1"/>
</dbReference>
<evidence type="ECO:0000256" key="1">
    <source>
        <dbReference type="ARBA" id="ARBA00004442"/>
    </source>
</evidence>
<feature type="chain" id="PRO_5037571136" evidence="6">
    <location>
        <begin position="23"/>
        <end position="246"/>
    </location>
</feature>
<dbReference type="AlphaFoldDB" id="A0A915YM36"/>
<protein>
    <submittedName>
        <fullName evidence="7">TolC family protein</fullName>
    </submittedName>
</protein>
<reference evidence="7" key="1">
    <citation type="submission" date="2022-09" db="EMBL/GenBank/DDBJ databases">
        <title>Aureispira anguillicida sp. nov., isolated from Leptocephalus of Japanese eel Anguilla japonica.</title>
        <authorList>
            <person name="Yuasa K."/>
            <person name="Mekata T."/>
            <person name="Ikunari K."/>
        </authorList>
    </citation>
    <scope>NUCLEOTIDE SEQUENCE</scope>
    <source>
        <strain evidence="7">EL160426</strain>
    </source>
</reference>
<dbReference type="EMBL" id="AP026867">
    <property type="protein sequence ID" value="BDS15544.1"/>
    <property type="molecule type" value="Genomic_DNA"/>
</dbReference>
<evidence type="ECO:0000313" key="7">
    <source>
        <dbReference type="EMBL" id="BDS15544.1"/>
    </source>
</evidence>
<dbReference type="SUPFAM" id="SSF56954">
    <property type="entry name" value="Outer membrane efflux proteins (OEP)"/>
    <property type="match status" value="1"/>
</dbReference>
<dbReference type="PANTHER" id="PTHR30026">
    <property type="entry name" value="OUTER MEMBRANE PROTEIN TOLC"/>
    <property type="match status" value="1"/>
</dbReference>